<keyword evidence="4" id="KW-1185">Reference proteome</keyword>
<evidence type="ECO:0000313" key="1">
    <source>
        <dbReference type="EMBL" id="AOW80967.1"/>
    </source>
</evidence>
<dbReference type="KEGG" id="halh:HTSR_1801"/>
<proteinExistence type="predicted"/>
<evidence type="ECO:0000313" key="4">
    <source>
        <dbReference type="Proteomes" id="UP000186165"/>
    </source>
</evidence>
<reference evidence="4" key="2">
    <citation type="submission" date="2016-08" db="EMBL/GenBank/DDBJ databases">
        <title>Discovery of first anaerobic lithoheterotrophic haloarchae widely represented in hypersaline habitats.</title>
        <authorList>
            <person name="Sorokin D.Y."/>
            <person name="Kublanov I.V."/>
            <person name="Roman P."/>
            <person name="Sinninghe Damste J.S."/>
            <person name="Golyshin P.N."/>
            <person name="Rojo D."/>
            <person name="Ciordia S."/>
            <person name="Mena Md.C."/>
            <person name="Ferrer M."/>
            <person name="Smedile F."/>
            <person name="Messina E."/>
            <person name="La Cono V."/>
            <person name="Yakimov M.M."/>
        </authorList>
    </citation>
    <scope>NUCLEOTIDE SEQUENCE [LARGE SCALE GENOMIC DNA]</scope>
    <source>
        <strain evidence="4">HSR6</strain>
    </source>
</reference>
<dbReference type="EMBL" id="CP016804">
    <property type="protein sequence ID" value="APE96303.1"/>
    <property type="molecule type" value="Genomic_DNA"/>
</dbReference>
<name>A0A1D8S6H2_9EURY</name>
<accession>A0A1J1AF20</accession>
<organism evidence="1 3">
    <name type="scientific">Halodesulfurarchaeum formicicum</name>
    <dbReference type="NCBI Taxonomy" id="1873524"/>
    <lineage>
        <taxon>Archaea</taxon>
        <taxon>Methanobacteriati</taxon>
        <taxon>Methanobacteriota</taxon>
        <taxon>Stenosarchaea group</taxon>
        <taxon>Halobacteria</taxon>
        <taxon>Halobacteriales</taxon>
        <taxon>Halobacteriaceae</taxon>
        <taxon>Halodesulfurarchaeum</taxon>
    </lineage>
</organism>
<reference evidence="2" key="3">
    <citation type="journal article" date="2017" name="ISME J.">
        <title>Discovery of anaerobic lithoheterotrophic haloarchaea, ubiquitous in hypersaline habitats.</title>
        <authorList>
            <person name="Sorokin D.Y."/>
            <person name="Messina E."/>
            <person name="Smedile F."/>
            <person name="Roman P."/>
            <person name="Damste J.S.S."/>
            <person name="Ciordia S."/>
            <person name="Mena M.C."/>
            <person name="Ferrer M."/>
            <person name="Golyshin P.N."/>
            <person name="Kublanov I.V."/>
            <person name="Samarov N.I."/>
            <person name="Toshchakov S.V."/>
            <person name="La Cono V."/>
            <person name="Yakimov M.M."/>
        </authorList>
    </citation>
    <scope>NUCLEOTIDE SEQUENCE</scope>
    <source>
        <strain evidence="2">HSR6</strain>
    </source>
</reference>
<reference evidence="1 3" key="1">
    <citation type="submission" date="2016-06" db="EMBL/GenBank/DDBJ databases">
        <title>Discovery of anaerobic lithoheterotrophic haloarchaeon capable of sulfur respiration by hydrogen and formate.</title>
        <authorList>
            <person name="Sorokin D.Y."/>
            <person name="Kublanov I.V."/>
            <person name="Roman P."/>
            <person name="Sinninghe Damste J.S."/>
            <person name="Golyshin P.N."/>
            <person name="Rojo D."/>
            <person name="Ciordia S."/>
            <person name="Mena Md.C."/>
            <person name="Ferrer M."/>
            <person name="Smedile F."/>
            <person name="Messina E."/>
            <person name="La Cono V."/>
            <person name="Yakimov M.M."/>
        </authorList>
    </citation>
    <scope>NUCLEOTIDE SEQUENCE [LARGE SCALE GENOMIC DNA]</scope>
    <source>
        <strain evidence="1 3">HTSR1</strain>
    </source>
</reference>
<dbReference type="EMBL" id="CP016070">
    <property type="protein sequence ID" value="AOW80967.1"/>
    <property type="molecule type" value="Genomic_DNA"/>
</dbReference>
<dbReference type="InterPro" id="IPR046243">
    <property type="entry name" value="DUF6276"/>
</dbReference>
<dbReference type="Proteomes" id="UP000185608">
    <property type="component" value="Chromosome"/>
</dbReference>
<dbReference type="RefSeq" id="WP_070365623.1">
    <property type="nucleotide sequence ID" value="NZ_CP016070.1"/>
</dbReference>
<protein>
    <recommendedName>
        <fullName evidence="5">Small CPxCG-related zinc finger protein</fullName>
    </recommendedName>
</protein>
<dbReference type="STRING" id="1873524.HSR6_1870"/>
<dbReference type="OrthoDB" id="212944at2157"/>
<dbReference type="AlphaFoldDB" id="A0A1D8S6H2"/>
<dbReference type="GeneID" id="30418403"/>
<sequence>MSCPNCGGPTVAYPIPDRARTHCPDERAGAEICADCLTVTPLAEPPTDPPDFDAVLTDFPAGEAGAIAASLLGLLDSLALYRGEIEGLAALAEEAGVDVFLLLDRLDASGRIQPHFDIDRRGHQLDQLL</sequence>
<gene>
    <name evidence="2" type="ORF">HSR6_1870</name>
    <name evidence="1" type="ORF">HTSR_1801</name>
</gene>
<evidence type="ECO:0008006" key="5">
    <source>
        <dbReference type="Google" id="ProtNLM"/>
    </source>
</evidence>
<accession>A0A1D8S6H2</accession>
<evidence type="ECO:0000313" key="3">
    <source>
        <dbReference type="Proteomes" id="UP000185608"/>
    </source>
</evidence>
<dbReference type="Pfam" id="PF19792">
    <property type="entry name" value="DUF6276"/>
    <property type="match status" value="1"/>
</dbReference>
<dbReference type="Proteomes" id="UP000186165">
    <property type="component" value="Chromosome"/>
</dbReference>
<dbReference type="KEGG" id="hhsr:HSR6_1870"/>
<evidence type="ECO:0000313" key="2">
    <source>
        <dbReference type="EMBL" id="APE96303.1"/>
    </source>
</evidence>